<evidence type="ECO:0000313" key="1">
    <source>
        <dbReference type="EMBL" id="PIA17576.1"/>
    </source>
</evidence>
<protein>
    <submittedName>
        <fullName evidence="1">Uncharacterized protein</fullName>
    </submittedName>
</protein>
<proteinExistence type="predicted"/>
<dbReference type="Proteomes" id="UP000242474">
    <property type="component" value="Unassembled WGS sequence"/>
</dbReference>
<gene>
    <name evidence="1" type="ORF">COEREDRAFT_101640</name>
</gene>
<accession>A0A2G5BEX2</accession>
<name>A0A2G5BEX2_COERN</name>
<sequence>MYWPIQSVLVPRTTAAMTAVSARHRPHTHTCIIISHLPDSFRALRVRRLCSSALHNLLPHSKSQHAQVPRLLHQNPWRKYNTLPSVSLHIMYMDPDCLIS</sequence>
<organism evidence="1 2">
    <name type="scientific">Coemansia reversa (strain ATCC 12441 / NRRL 1564)</name>
    <dbReference type="NCBI Taxonomy" id="763665"/>
    <lineage>
        <taxon>Eukaryota</taxon>
        <taxon>Fungi</taxon>
        <taxon>Fungi incertae sedis</taxon>
        <taxon>Zoopagomycota</taxon>
        <taxon>Kickxellomycotina</taxon>
        <taxon>Kickxellomycetes</taxon>
        <taxon>Kickxellales</taxon>
        <taxon>Kickxellaceae</taxon>
        <taxon>Coemansia</taxon>
    </lineage>
</organism>
<dbReference type="EMBL" id="KZ303494">
    <property type="protein sequence ID" value="PIA17576.1"/>
    <property type="molecule type" value="Genomic_DNA"/>
</dbReference>
<dbReference type="AlphaFoldDB" id="A0A2G5BEX2"/>
<evidence type="ECO:0000313" key="2">
    <source>
        <dbReference type="Proteomes" id="UP000242474"/>
    </source>
</evidence>
<keyword evidence="2" id="KW-1185">Reference proteome</keyword>
<reference evidence="1 2" key="1">
    <citation type="journal article" date="2015" name="Genome Biol. Evol.">
        <title>Phylogenomic analyses indicate that early fungi evolved digesting cell walls of algal ancestors of land plants.</title>
        <authorList>
            <person name="Chang Y."/>
            <person name="Wang S."/>
            <person name="Sekimoto S."/>
            <person name="Aerts A.L."/>
            <person name="Choi C."/>
            <person name="Clum A."/>
            <person name="LaButti K.M."/>
            <person name="Lindquist E.A."/>
            <person name="Yee Ngan C."/>
            <person name="Ohm R.A."/>
            <person name="Salamov A.A."/>
            <person name="Grigoriev I.V."/>
            <person name="Spatafora J.W."/>
            <person name="Berbee M.L."/>
        </authorList>
    </citation>
    <scope>NUCLEOTIDE SEQUENCE [LARGE SCALE GENOMIC DNA]</scope>
    <source>
        <strain evidence="1 2">NRRL 1564</strain>
    </source>
</reference>